<name>A0ABU8VNK4_9BURK</name>
<keyword evidence="5" id="KW-0804">Transcription</keyword>
<organism evidence="8 9">
    <name type="scientific">Variovorax ureilyticus</name>
    <dbReference type="NCBI Taxonomy" id="1836198"/>
    <lineage>
        <taxon>Bacteria</taxon>
        <taxon>Pseudomonadati</taxon>
        <taxon>Pseudomonadota</taxon>
        <taxon>Betaproteobacteria</taxon>
        <taxon>Burkholderiales</taxon>
        <taxon>Comamonadaceae</taxon>
        <taxon>Variovorax</taxon>
    </lineage>
</organism>
<evidence type="ECO:0000313" key="8">
    <source>
        <dbReference type="EMBL" id="MEJ8814580.1"/>
    </source>
</evidence>
<evidence type="ECO:0000256" key="2">
    <source>
        <dbReference type="ARBA" id="ARBA00023015"/>
    </source>
</evidence>
<gene>
    <name evidence="8" type="ORF">WKW77_26120</name>
</gene>
<dbReference type="EMBL" id="JBBKZU010000013">
    <property type="protein sequence ID" value="MEJ8814580.1"/>
    <property type="molecule type" value="Genomic_DNA"/>
</dbReference>
<dbReference type="PANTHER" id="PTHR43133">
    <property type="entry name" value="RNA POLYMERASE ECF-TYPE SIGMA FACTO"/>
    <property type="match status" value="1"/>
</dbReference>
<feature type="domain" description="RNA polymerase sigma-70 region 2" evidence="6">
    <location>
        <begin position="40"/>
        <end position="109"/>
    </location>
</feature>
<proteinExistence type="inferred from homology"/>
<dbReference type="Proteomes" id="UP001365846">
    <property type="component" value="Unassembled WGS sequence"/>
</dbReference>
<dbReference type="SUPFAM" id="SSF88946">
    <property type="entry name" value="Sigma2 domain of RNA polymerase sigma factors"/>
    <property type="match status" value="1"/>
</dbReference>
<dbReference type="InterPro" id="IPR013324">
    <property type="entry name" value="RNA_pol_sigma_r3/r4-like"/>
</dbReference>
<dbReference type="InterPro" id="IPR013325">
    <property type="entry name" value="RNA_pol_sigma_r2"/>
</dbReference>
<dbReference type="InterPro" id="IPR007630">
    <property type="entry name" value="RNA_pol_sigma70_r4"/>
</dbReference>
<dbReference type="Gene3D" id="1.10.1740.10">
    <property type="match status" value="1"/>
</dbReference>
<dbReference type="Pfam" id="PF04545">
    <property type="entry name" value="Sigma70_r4"/>
    <property type="match status" value="1"/>
</dbReference>
<evidence type="ECO:0000256" key="3">
    <source>
        <dbReference type="ARBA" id="ARBA00023082"/>
    </source>
</evidence>
<dbReference type="InterPro" id="IPR039425">
    <property type="entry name" value="RNA_pol_sigma-70-like"/>
</dbReference>
<sequence length="199" mass="22343">MPDAVQANPAESAESDAAVMLALRIAGAGAARDMDAETAFYRQLAPRVRRYGLRHLRDASAADDLMQQVMLLALDQLRAGRVREPERVVSFIFGSCRTLVLAMHRKESRRESLMERHGEVLASADIAIAPRHDHERVARCLDALRERERSVLLMSFYDEKPAWEVADELGLTAGNVRVIRHRGITQLRRCVEGSRELTA</sequence>
<feature type="domain" description="RNA polymerase sigma-70 region 4" evidence="7">
    <location>
        <begin position="140"/>
        <end position="188"/>
    </location>
</feature>
<evidence type="ECO:0000256" key="1">
    <source>
        <dbReference type="ARBA" id="ARBA00010641"/>
    </source>
</evidence>
<dbReference type="Gene3D" id="1.10.10.10">
    <property type="entry name" value="Winged helix-like DNA-binding domain superfamily/Winged helix DNA-binding domain"/>
    <property type="match status" value="1"/>
</dbReference>
<keyword evidence="2" id="KW-0805">Transcription regulation</keyword>
<dbReference type="InterPro" id="IPR007627">
    <property type="entry name" value="RNA_pol_sigma70_r2"/>
</dbReference>
<keyword evidence="4" id="KW-0238">DNA-binding</keyword>
<dbReference type="InterPro" id="IPR014284">
    <property type="entry name" value="RNA_pol_sigma-70_dom"/>
</dbReference>
<dbReference type="InterPro" id="IPR036388">
    <property type="entry name" value="WH-like_DNA-bd_sf"/>
</dbReference>
<dbReference type="PANTHER" id="PTHR43133:SF8">
    <property type="entry name" value="RNA POLYMERASE SIGMA FACTOR HI_1459-RELATED"/>
    <property type="match status" value="1"/>
</dbReference>
<comment type="caution">
    <text evidence="8">The sequence shown here is derived from an EMBL/GenBank/DDBJ whole genome shotgun (WGS) entry which is preliminary data.</text>
</comment>
<dbReference type="SUPFAM" id="SSF88659">
    <property type="entry name" value="Sigma3 and sigma4 domains of RNA polymerase sigma factors"/>
    <property type="match status" value="1"/>
</dbReference>
<evidence type="ECO:0000259" key="6">
    <source>
        <dbReference type="Pfam" id="PF04542"/>
    </source>
</evidence>
<keyword evidence="3" id="KW-0731">Sigma factor</keyword>
<evidence type="ECO:0000313" key="9">
    <source>
        <dbReference type="Proteomes" id="UP001365846"/>
    </source>
</evidence>
<evidence type="ECO:0000259" key="7">
    <source>
        <dbReference type="Pfam" id="PF04545"/>
    </source>
</evidence>
<comment type="similarity">
    <text evidence="1">Belongs to the sigma-70 factor family. ECF subfamily.</text>
</comment>
<reference evidence="8 9" key="1">
    <citation type="submission" date="2024-03" db="EMBL/GenBank/DDBJ databases">
        <title>Novel species of the genus Variovorax.</title>
        <authorList>
            <person name="Liu Q."/>
            <person name="Xin Y.-H."/>
        </authorList>
    </citation>
    <scope>NUCLEOTIDE SEQUENCE [LARGE SCALE GENOMIC DNA]</scope>
    <source>
        <strain evidence="8 9">KACC 18899</strain>
    </source>
</reference>
<dbReference type="Pfam" id="PF04542">
    <property type="entry name" value="Sigma70_r2"/>
    <property type="match status" value="1"/>
</dbReference>
<dbReference type="RefSeq" id="WP_340359802.1">
    <property type="nucleotide sequence ID" value="NZ_JBBKZU010000013.1"/>
</dbReference>
<protein>
    <submittedName>
        <fullName evidence="8">Sigma-70 family RNA polymerase sigma factor</fullName>
    </submittedName>
</protein>
<evidence type="ECO:0000256" key="4">
    <source>
        <dbReference type="ARBA" id="ARBA00023125"/>
    </source>
</evidence>
<keyword evidence="9" id="KW-1185">Reference proteome</keyword>
<evidence type="ECO:0000256" key="5">
    <source>
        <dbReference type="ARBA" id="ARBA00023163"/>
    </source>
</evidence>
<dbReference type="CDD" id="cd06171">
    <property type="entry name" value="Sigma70_r4"/>
    <property type="match status" value="1"/>
</dbReference>
<dbReference type="NCBIfam" id="TIGR02937">
    <property type="entry name" value="sigma70-ECF"/>
    <property type="match status" value="1"/>
</dbReference>
<accession>A0ABU8VNK4</accession>